<dbReference type="InterPro" id="IPR019238">
    <property type="entry name" value="AbiEi_2"/>
</dbReference>
<dbReference type="Pfam" id="PF09952">
    <property type="entry name" value="AbiEi_2"/>
    <property type="match status" value="1"/>
</dbReference>
<dbReference type="AlphaFoldDB" id="A0A6N8JMG1"/>
<dbReference type="RefSeq" id="WP_160344603.1">
    <property type="nucleotide sequence ID" value="NZ_WSRR01000002.1"/>
</dbReference>
<reference evidence="1 2" key="1">
    <citation type="submission" date="2019-12" db="EMBL/GenBank/DDBJ databases">
        <title>Microbes associate with the intestines of laboratory mice.</title>
        <authorList>
            <person name="Navarre W."/>
            <person name="Wong E."/>
        </authorList>
    </citation>
    <scope>NUCLEOTIDE SEQUENCE [LARGE SCALE GENOMIC DNA]</scope>
    <source>
        <strain evidence="1 2">NM66_B29</strain>
    </source>
</reference>
<organism evidence="1 2">
    <name type="scientific">Adlercreutzia mucosicola</name>
    <dbReference type="NCBI Taxonomy" id="580026"/>
    <lineage>
        <taxon>Bacteria</taxon>
        <taxon>Bacillati</taxon>
        <taxon>Actinomycetota</taxon>
        <taxon>Coriobacteriia</taxon>
        <taxon>Eggerthellales</taxon>
        <taxon>Eggerthellaceae</taxon>
        <taxon>Adlercreutzia</taxon>
    </lineage>
</organism>
<evidence type="ECO:0000313" key="2">
    <source>
        <dbReference type="Proteomes" id="UP000463388"/>
    </source>
</evidence>
<dbReference type="OrthoDB" id="4752005at2"/>
<dbReference type="EMBL" id="WSRR01000002">
    <property type="protein sequence ID" value="MVX60199.1"/>
    <property type="molecule type" value="Genomic_DNA"/>
</dbReference>
<evidence type="ECO:0000313" key="1">
    <source>
        <dbReference type="EMBL" id="MVX60199.1"/>
    </source>
</evidence>
<accession>A0A6N8JMG1</accession>
<keyword evidence="2" id="KW-1185">Reference proteome</keyword>
<sequence length="359" mass="39386">MANEHDLILRAVERALPFGKLERLEMHPQSGTPGRRWDATGRLAFGESLSIDVCFEAGSFQSMAALSRAVQQIKAFGIASDCIPLLVAPYLSPQKQQLLRDEKVCYLDTAGNAWVEAGGVFIDRCSGKQKEVIPSLTQDPFSDKASLVIRLLFSGNTLGIRPISAALSEQGFALSPGYVSKVVASLGELRYAVKTGNGVRLVNRELLLQDWSHAYQQKARRRHSRGWYLPEADPAQLARLVGRALEGNGALTDRSGASFIDSHASFDTVDILPSNRDATSEVLEKLGAVPAERGANINVREAAYPLSSLYGSRSVDGVPVVSDLQLYLDLRCQPQRGEEAAEHLYERRIRPLLEEGERL</sequence>
<name>A0A6N8JMG1_9ACTN</name>
<dbReference type="Proteomes" id="UP000463388">
    <property type="component" value="Unassembled WGS sequence"/>
</dbReference>
<gene>
    <name evidence="1" type="ORF">GKZ27_01750</name>
</gene>
<proteinExistence type="predicted"/>
<comment type="caution">
    <text evidence="1">The sequence shown here is derived from an EMBL/GenBank/DDBJ whole genome shotgun (WGS) entry which is preliminary data.</text>
</comment>
<protein>
    <submittedName>
        <fullName evidence="1">Uncharacterized protein</fullName>
    </submittedName>
</protein>